<reference evidence="2" key="1">
    <citation type="submission" date="2019-12" db="EMBL/GenBank/DDBJ databases">
        <title>Genome sequencing and annotation of Brassica cretica.</title>
        <authorList>
            <person name="Studholme D.J."/>
            <person name="Sarris P.F."/>
        </authorList>
    </citation>
    <scope>NUCLEOTIDE SEQUENCE</scope>
    <source>
        <strain evidence="2">PFS-102/07</strain>
        <tissue evidence="2">Leaf</tissue>
    </source>
</reference>
<feature type="transmembrane region" description="Helical" evidence="1">
    <location>
        <begin position="96"/>
        <end position="122"/>
    </location>
</feature>
<dbReference type="EMBL" id="QGKY02000089">
    <property type="protein sequence ID" value="KAF2615443.1"/>
    <property type="molecule type" value="Genomic_DNA"/>
</dbReference>
<keyword evidence="1" id="KW-1133">Transmembrane helix</keyword>
<feature type="transmembrane region" description="Helical" evidence="1">
    <location>
        <begin position="12"/>
        <end position="30"/>
    </location>
</feature>
<protein>
    <submittedName>
        <fullName evidence="2">Uncharacterized protein</fullName>
    </submittedName>
</protein>
<sequence>MEVPGCWRAPLSVLPMTFVPLVYGAIFMLFAPGRHSLCAFVLSGVHKDEVILLLLHAGVGVFWMSFDDSSPRLESPLARALFPGTPLLTPPVWKRLWRLGLAILLPIDYPLILMLVMTAHAVEA</sequence>
<evidence type="ECO:0000256" key="1">
    <source>
        <dbReference type="SAM" id="Phobius"/>
    </source>
</evidence>
<evidence type="ECO:0000313" key="2">
    <source>
        <dbReference type="EMBL" id="KAF2615443.1"/>
    </source>
</evidence>
<dbReference type="AlphaFoldDB" id="A0A8S9ME68"/>
<keyword evidence="1" id="KW-0812">Transmembrane</keyword>
<keyword evidence="1" id="KW-0472">Membrane</keyword>
<organism evidence="2">
    <name type="scientific">Brassica cretica</name>
    <name type="common">Mustard</name>
    <dbReference type="NCBI Taxonomy" id="69181"/>
    <lineage>
        <taxon>Eukaryota</taxon>
        <taxon>Viridiplantae</taxon>
        <taxon>Streptophyta</taxon>
        <taxon>Embryophyta</taxon>
        <taxon>Tracheophyta</taxon>
        <taxon>Spermatophyta</taxon>
        <taxon>Magnoliopsida</taxon>
        <taxon>eudicotyledons</taxon>
        <taxon>Gunneridae</taxon>
        <taxon>Pentapetalae</taxon>
        <taxon>rosids</taxon>
        <taxon>malvids</taxon>
        <taxon>Brassicales</taxon>
        <taxon>Brassicaceae</taxon>
        <taxon>Brassiceae</taxon>
        <taxon>Brassica</taxon>
    </lineage>
</organism>
<accession>A0A8S9ME68</accession>
<name>A0A8S9ME68_BRACR</name>
<comment type="caution">
    <text evidence="2">The sequence shown here is derived from an EMBL/GenBank/DDBJ whole genome shotgun (WGS) entry which is preliminary data.</text>
</comment>
<gene>
    <name evidence="2" type="ORF">F2Q70_00012267</name>
</gene>
<proteinExistence type="predicted"/>